<proteinExistence type="predicted"/>
<dbReference type="EMBL" id="CP034549">
    <property type="protein sequence ID" value="AZQ43461.1"/>
    <property type="molecule type" value="Genomic_DNA"/>
</dbReference>
<dbReference type="AlphaFoldDB" id="A0A3S9MW77"/>
<sequence>MKKLTFLLSVVVYLAFAKANTARAQQEFKGVAYYTSKTTFKMKKDTASVKQQDPEKAEMQAMIREAFKKGSTADFKLEFSQTESMYEKEVELVAPKPSSGASITFSSSGPTSSTIYKNLQDQEFIMKDQIFGKDFLITDKLKTYQWQPTQETKQIGNYTCYKATYTPELTEEQKKAKEEKKEDAKKGSLFALMDDVDPTIEVWYTPEIPIANGPGEYHGLPGLILEVKERNTILLCTKIVMNPEEDFEIDQPRGGKTITQEKFDALQKKKMEEYQKKNGTKGFIVREVRTSN</sequence>
<dbReference type="OrthoDB" id="1068986at2"/>
<evidence type="ECO:0000256" key="1">
    <source>
        <dbReference type="SAM" id="SignalP"/>
    </source>
</evidence>
<dbReference type="KEGG" id="noj:EJ995_04135"/>
<evidence type="ECO:0000313" key="2">
    <source>
        <dbReference type="EMBL" id="AZQ43461.1"/>
    </source>
</evidence>
<name>A0A3S9MW77_9FLAO</name>
<keyword evidence="1" id="KW-0732">Signal</keyword>
<accession>A0A3S9MW77</accession>
<feature type="signal peptide" evidence="1">
    <location>
        <begin position="1"/>
        <end position="24"/>
    </location>
</feature>
<dbReference type="InterPro" id="IPR005901">
    <property type="entry name" value="GLPGLI"/>
</dbReference>
<dbReference type="RefSeq" id="WP_126445889.1">
    <property type="nucleotide sequence ID" value="NZ_CP034549.1"/>
</dbReference>
<dbReference type="Proteomes" id="UP000279600">
    <property type="component" value="Chromosome"/>
</dbReference>
<dbReference type="Pfam" id="PF09697">
    <property type="entry name" value="Porph_ging"/>
    <property type="match status" value="1"/>
</dbReference>
<keyword evidence="3" id="KW-1185">Reference proteome</keyword>
<organism evidence="2 3">
    <name type="scientific">Nonlabens ponticola</name>
    <dbReference type="NCBI Taxonomy" id="2496866"/>
    <lineage>
        <taxon>Bacteria</taxon>
        <taxon>Pseudomonadati</taxon>
        <taxon>Bacteroidota</taxon>
        <taxon>Flavobacteriia</taxon>
        <taxon>Flavobacteriales</taxon>
        <taxon>Flavobacteriaceae</taxon>
        <taxon>Nonlabens</taxon>
    </lineage>
</organism>
<evidence type="ECO:0000313" key="3">
    <source>
        <dbReference type="Proteomes" id="UP000279600"/>
    </source>
</evidence>
<protein>
    <submittedName>
        <fullName evidence="2">GLPGLI family protein</fullName>
    </submittedName>
</protein>
<reference evidence="2 3" key="1">
    <citation type="submission" date="2018-12" db="EMBL/GenBank/DDBJ databases">
        <title>Complete genome of Nonlabens sp. MJ115.</title>
        <authorList>
            <person name="Choi H.S."/>
            <person name="Jung J."/>
        </authorList>
    </citation>
    <scope>NUCLEOTIDE SEQUENCE [LARGE SCALE GENOMIC DNA]</scope>
    <source>
        <strain evidence="2 3">MJ115</strain>
    </source>
</reference>
<dbReference type="NCBIfam" id="TIGR01200">
    <property type="entry name" value="GLPGLI"/>
    <property type="match status" value="1"/>
</dbReference>
<feature type="chain" id="PRO_5019140855" evidence="1">
    <location>
        <begin position="25"/>
        <end position="292"/>
    </location>
</feature>
<gene>
    <name evidence="2" type="ORF">EJ995_04135</name>
</gene>